<dbReference type="GO" id="GO:0003677">
    <property type="term" value="F:DNA binding"/>
    <property type="evidence" value="ECO:0007669"/>
    <property type="project" value="UniProtKB-UniRule"/>
</dbReference>
<gene>
    <name evidence="4" type="ORF">IAB28_11325</name>
</gene>
<dbReference type="PROSITE" id="PS50977">
    <property type="entry name" value="HTH_TETR_2"/>
    <property type="match status" value="1"/>
</dbReference>
<protein>
    <submittedName>
        <fullName evidence="4">TetR family transcriptional regulator</fullName>
    </submittedName>
</protein>
<comment type="caution">
    <text evidence="4">The sequence shown here is derived from an EMBL/GenBank/DDBJ whole genome shotgun (WGS) entry which is preliminary data.</text>
</comment>
<dbReference type="PANTHER" id="PTHR43479:SF11">
    <property type="entry name" value="ACREF_ENVCD OPERON REPRESSOR-RELATED"/>
    <property type="match status" value="1"/>
</dbReference>
<dbReference type="EMBL" id="DVGC01000064">
    <property type="protein sequence ID" value="HIR06535.1"/>
    <property type="molecule type" value="Genomic_DNA"/>
</dbReference>
<feature type="domain" description="HTH tetR-type" evidence="3">
    <location>
        <begin position="11"/>
        <end position="71"/>
    </location>
</feature>
<keyword evidence="1 2" id="KW-0238">DNA-binding</keyword>
<reference evidence="4" key="2">
    <citation type="journal article" date="2021" name="PeerJ">
        <title>Extensive microbial diversity within the chicken gut microbiome revealed by metagenomics and culture.</title>
        <authorList>
            <person name="Gilroy R."/>
            <person name="Ravi A."/>
            <person name="Getino M."/>
            <person name="Pursley I."/>
            <person name="Horton D.L."/>
            <person name="Alikhan N.F."/>
            <person name="Baker D."/>
            <person name="Gharbi K."/>
            <person name="Hall N."/>
            <person name="Watson M."/>
            <person name="Adriaenssens E.M."/>
            <person name="Foster-Nyarko E."/>
            <person name="Jarju S."/>
            <person name="Secka A."/>
            <person name="Antonio M."/>
            <person name="Oren A."/>
            <person name="Chaudhuri R.R."/>
            <person name="La Ragione R."/>
            <person name="Hildebrand F."/>
            <person name="Pallen M.J."/>
        </authorList>
    </citation>
    <scope>NUCLEOTIDE SEQUENCE</scope>
    <source>
        <strain evidence="4">CHK180-2868</strain>
    </source>
</reference>
<organism evidence="4 5">
    <name type="scientific">Candidatus Copromonas faecavium</name>
    <name type="common">nom. illeg.</name>
    <dbReference type="NCBI Taxonomy" id="2840740"/>
    <lineage>
        <taxon>Bacteria</taxon>
        <taxon>Bacillati</taxon>
        <taxon>Bacillota</taxon>
        <taxon>Clostridia</taxon>
        <taxon>Lachnospirales</taxon>
        <taxon>Lachnospiraceae</taxon>
        <taxon>Candidatus Copromonas (nom. illeg.)</taxon>
    </lineage>
</organism>
<evidence type="ECO:0000259" key="3">
    <source>
        <dbReference type="PROSITE" id="PS50977"/>
    </source>
</evidence>
<dbReference type="InterPro" id="IPR001647">
    <property type="entry name" value="HTH_TetR"/>
</dbReference>
<feature type="DNA-binding region" description="H-T-H motif" evidence="2">
    <location>
        <begin position="34"/>
        <end position="53"/>
    </location>
</feature>
<evidence type="ECO:0000313" key="5">
    <source>
        <dbReference type="Proteomes" id="UP000824250"/>
    </source>
</evidence>
<evidence type="ECO:0000313" key="4">
    <source>
        <dbReference type="EMBL" id="HIR06535.1"/>
    </source>
</evidence>
<evidence type="ECO:0000256" key="2">
    <source>
        <dbReference type="PROSITE-ProRule" id="PRU00335"/>
    </source>
</evidence>
<dbReference type="PANTHER" id="PTHR43479">
    <property type="entry name" value="ACREF/ENVCD OPERON REPRESSOR-RELATED"/>
    <property type="match status" value="1"/>
</dbReference>
<dbReference type="InterPro" id="IPR009057">
    <property type="entry name" value="Homeodomain-like_sf"/>
</dbReference>
<dbReference type="SUPFAM" id="SSF46689">
    <property type="entry name" value="Homeodomain-like"/>
    <property type="match status" value="1"/>
</dbReference>
<reference evidence="4" key="1">
    <citation type="submission" date="2020-10" db="EMBL/GenBank/DDBJ databases">
        <authorList>
            <person name="Gilroy R."/>
        </authorList>
    </citation>
    <scope>NUCLEOTIDE SEQUENCE</scope>
    <source>
        <strain evidence="4">CHK180-2868</strain>
    </source>
</reference>
<dbReference type="InterPro" id="IPR050624">
    <property type="entry name" value="HTH-type_Tx_Regulator"/>
</dbReference>
<dbReference type="Gene3D" id="1.10.357.10">
    <property type="entry name" value="Tetracycline Repressor, domain 2"/>
    <property type="match status" value="1"/>
</dbReference>
<dbReference type="Proteomes" id="UP000824250">
    <property type="component" value="Unassembled WGS sequence"/>
</dbReference>
<dbReference type="Pfam" id="PF17924">
    <property type="entry name" value="TetR_C_19"/>
    <property type="match status" value="1"/>
</dbReference>
<dbReference type="AlphaFoldDB" id="A0A9D1A7S2"/>
<dbReference type="Pfam" id="PF00440">
    <property type="entry name" value="TetR_N"/>
    <property type="match status" value="1"/>
</dbReference>
<sequence>MPTERFFRLPDKKKEAVRTAAAKEFARALPEEASINRIIHDAEISRGSFYTYFQDKEDLLCWLVGDVIDRNLKYYIQRLKENNGDIWDVFEHVLENSILQVTSEGLNGLFANLIKSNSFSELFQRKMDEEKEITAVNQKFYDSMYEHLDRKLCPASREEFYSLMEMQMMVQMTALKRLFQMGLSREQVEAYYRGMIRILRYGICGKTDGN</sequence>
<name>A0A9D1A7S2_9FIRM</name>
<proteinExistence type="predicted"/>
<evidence type="ECO:0000256" key="1">
    <source>
        <dbReference type="ARBA" id="ARBA00023125"/>
    </source>
</evidence>
<accession>A0A9D1A7S2</accession>